<gene>
    <name evidence="2" type="ORF">ACD_80C00174G0016</name>
</gene>
<dbReference type="Pfam" id="PF02536">
    <property type="entry name" value="mTERF"/>
    <property type="match status" value="1"/>
</dbReference>
<accession>K1XHG1</accession>
<protein>
    <submittedName>
        <fullName evidence="2">Uncharacterized protein</fullName>
    </submittedName>
</protein>
<proteinExistence type="predicted"/>
<dbReference type="AlphaFoldDB" id="K1XHG1"/>
<dbReference type="InterPro" id="IPR003690">
    <property type="entry name" value="MTERF"/>
</dbReference>
<dbReference type="EMBL" id="AMFJ01036181">
    <property type="protein sequence ID" value="EKD24666.1"/>
    <property type="molecule type" value="Genomic_DNA"/>
</dbReference>
<keyword evidence="1" id="KW-0809">Transit peptide</keyword>
<dbReference type="Gene3D" id="1.25.70.10">
    <property type="entry name" value="Transcription termination factor 3, mitochondrial"/>
    <property type="match status" value="1"/>
</dbReference>
<reference evidence="2" key="1">
    <citation type="journal article" date="2012" name="Science">
        <title>Fermentation, hydrogen, and sulfur metabolism in multiple uncultivated bacterial phyla.</title>
        <authorList>
            <person name="Wrighton K.C."/>
            <person name="Thomas B.C."/>
            <person name="Sharon I."/>
            <person name="Miller C.S."/>
            <person name="Castelle C.J."/>
            <person name="VerBerkmoes N.C."/>
            <person name="Wilkins M.J."/>
            <person name="Hettich R.L."/>
            <person name="Lipton M.S."/>
            <person name="Williams K.H."/>
            <person name="Long P.E."/>
            <person name="Banfield J.F."/>
        </authorList>
    </citation>
    <scope>NUCLEOTIDE SEQUENCE [LARGE SCALE GENOMIC DNA]</scope>
</reference>
<evidence type="ECO:0000313" key="2">
    <source>
        <dbReference type="EMBL" id="EKD24666.1"/>
    </source>
</evidence>
<organism evidence="2">
    <name type="scientific">uncultured bacterium</name>
    <name type="common">gcode 4</name>
    <dbReference type="NCBI Taxonomy" id="1234023"/>
    <lineage>
        <taxon>Bacteria</taxon>
        <taxon>environmental samples</taxon>
    </lineage>
</organism>
<sequence length="416" mass="50537">MKTPSERSSQLELFSLPPMKTPMEIISQLERIQYRYKRYNTLYAYQIGEILNVFKKNKYMKDIEEQKNTLYRNLNALKRFDDIHESKRGTIEYLYTSIKRSVGKEKISLVQPGSFPKIQKNIHFLQEIGFSGEELNRYLIQSMEFKKSNYLGYRSQRNKEHIDRLKNEFSFSNDQIKIFLDQVSDFFYCPLEKYKKNLSLLYITWFSKTTITTIVAGFPYCLKYSIKKINNAIIKINEISSNAESLLTQYPHLFYLNADTDFFRRLVIWLNKWHKRYKHIIEKIQKRYSYKWIVQNYISQPISQEEYLDGLQTEEYKKYFLFNPEESKKWFDIYKIRMFAELLKYVTEWEQKCIMNVYERSQQGERLSKDDRLALQYLKEKIQKKDQKYCDDLLTLFTHIKIRPSHLMEEEDDLPF</sequence>
<comment type="caution">
    <text evidence="2">The sequence shown here is derived from an EMBL/GenBank/DDBJ whole genome shotgun (WGS) entry which is preliminary data.</text>
</comment>
<dbReference type="GO" id="GO:0003676">
    <property type="term" value="F:nucleic acid binding"/>
    <property type="evidence" value="ECO:0007669"/>
    <property type="project" value="InterPro"/>
</dbReference>
<evidence type="ECO:0000256" key="1">
    <source>
        <dbReference type="ARBA" id="ARBA00022946"/>
    </source>
</evidence>
<name>K1XHG1_9BACT</name>
<dbReference type="InterPro" id="IPR038538">
    <property type="entry name" value="MTERF_sf"/>
</dbReference>